<comment type="similarity">
    <text evidence="1">Belongs to the phosphate/phosphite/phosphonate binding protein family.</text>
</comment>
<dbReference type="Gene3D" id="3.40.190.10">
    <property type="entry name" value="Periplasmic binding protein-like II"/>
    <property type="match status" value="2"/>
</dbReference>
<dbReference type="SMART" id="SM00062">
    <property type="entry name" value="PBPb"/>
    <property type="match status" value="1"/>
</dbReference>
<feature type="signal peptide" evidence="3">
    <location>
        <begin position="1"/>
        <end position="19"/>
    </location>
</feature>
<comment type="caution">
    <text evidence="5">The sequence shown here is derived from an EMBL/GenBank/DDBJ whole genome shotgun (WGS) entry which is preliminary data.</text>
</comment>
<feature type="chain" id="PRO_5038428731" evidence="3">
    <location>
        <begin position="20"/>
        <end position="298"/>
    </location>
</feature>
<sequence length="298" mass="31710">MRLNTLAGLGLALLGLACAGCEKKPDNVLTIAYAPNESTEQSVDARNGMAAELGKALGMEVKEIHTSDYTAIIEALRTGQADMAYIGSLAVGMAMKRAKATPVVMKAPEGDRAKAIYHSVIVVRADNAAINSIRDLKGRTMAFVDPDSTSGNLLPTADIIKAFPELHLNSDHLHANGDFFEAVSYSGKHQAGLQAVLKGDIDAAPCSDNILAFEISRGAVPQGALKVIHTSAPIPAEAFVVGRKVPAETRAKIQAFLQAYDDEAYFAQLLKVPGARFVLCTEADYQPILDLYLSLNGE</sequence>
<evidence type="ECO:0000256" key="3">
    <source>
        <dbReference type="SAM" id="SignalP"/>
    </source>
</evidence>
<dbReference type="GO" id="GO:0055085">
    <property type="term" value="P:transmembrane transport"/>
    <property type="evidence" value="ECO:0007669"/>
    <property type="project" value="InterPro"/>
</dbReference>
<gene>
    <name evidence="5" type="ORF">IAC79_07855</name>
</gene>
<keyword evidence="2 3" id="KW-0732">Signal</keyword>
<feature type="domain" description="Solute-binding protein family 3/N-terminal" evidence="4">
    <location>
        <begin position="28"/>
        <end position="269"/>
    </location>
</feature>
<dbReference type="Pfam" id="PF12974">
    <property type="entry name" value="Phosphonate-bd"/>
    <property type="match status" value="1"/>
</dbReference>
<reference evidence="5" key="1">
    <citation type="submission" date="2020-10" db="EMBL/GenBank/DDBJ databases">
        <authorList>
            <person name="Gilroy R."/>
        </authorList>
    </citation>
    <scope>NUCLEOTIDE SEQUENCE</scope>
    <source>
        <strain evidence="5">35461</strain>
    </source>
</reference>
<dbReference type="GO" id="GO:0043190">
    <property type="term" value="C:ATP-binding cassette (ABC) transporter complex"/>
    <property type="evidence" value="ECO:0007669"/>
    <property type="project" value="InterPro"/>
</dbReference>
<dbReference type="AlphaFoldDB" id="A0A9D1NPS8"/>
<evidence type="ECO:0000256" key="2">
    <source>
        <dbReference type="ARBA" id="ARBA00022729"/>
    </source>
</evidence>
<accession>A0A9D1NPS8</accession>
<dbReference type="PANTHER" id="PTHR35841:SF1">
    <property type="entry name" value="PHOSPHONATES-BINDING PERIPLASMIC PROTEIN"/>
    <property type="match status" value="1"/>
</dbReference>
<name>A0A9D1NPS8_9BACT</name>
<dbReference type="CDD" id="cd01071">
    <property type="entry name" value="PBP2_PhnD_like"/>
    <property type="match status" value="1"/>
</dbReference>
<dbReference type="Proteomes" id="UP000886845">
    <property type="component" value="Unassembled WGS sequence"/>
</dbReference>
<dbReference type="SUPFAM" id="SSF53850">
    <property type="entry name" value="Periplasmic binding protein-like II"/>
    <property type="match status" value="1"/>
</dbReference>
<dbReference type="InterPro" id="IPR001638">
    <property type="entry name" value="Solute-binding_3/MltF_N"/>
</dbReference>
<evidence type="ECO:0000259" key="4">
    <source>
        <dbReference type="SMART" id="SM00062"/>
    </source>
</evidence>
<dbReference type="InterPro" id="IPR005770">
    <property type="entry name" value="PhnD"/>
</dbReference>
<organism evidence="5 6">
    <name type="scientific">Candidatus Spyradenecus faecavium</name>
    <dbReference type="NCBI Taxonomy" id="2840947"/>
    <lineage>
        <taxon>Bacteria</taxon>
        <taxon>Pseudomonadati</taxon>
        <taxon>Lentisphaerota</taxon>
        <taxon>Lentisphaeria</taxon>
        <taxon>Lentisphaerales</taxon>
        <taxon>Lentisphaeraceae</taxon>
        <taxon>Lentisphaeraceae incertae sedis</taxon>
        <taxon>Candidatus Spyradenecus</taxon>
    </lineage>
</organism>
<dbReference type="EMBL" id="DVOR01000245">
    <property type="protein sequence ID" value="HIV10011.1"/>
    <property type="molecule type" value="Genomic_DNA"/>
</dbReference>
<protein>
    <submittedName>
        <fullName evidence="5">Phosphate/phosphite/phosphonate ABC transporter substrate-binding protein</fullName>
    </submittedName>
</protein>
<proteinExistence type="inferred from homology"/>
<evidence type="ECO:0000256" key="1">
    <source>
        <dbReference type="ARBA" id="ARBA00007162"/>
    </source>
</evidence>
<dbReference type="PROSITE" id="PS51257">
    <property type="entry name" value="PROKAR_LIPOPROTEIN"/>
    <property type="match status" value="1"/>
</dbReference>
<reference evidence="5" key="2">
    <citation type="journal article" date="2021" name="PeerJ">
        <title>Extensive microbial diversity within the chicken gut microbiome revealed by metagenomics and culture.</title>
        <authorList>
            <person name="Gilroy R."/>
            <person name="Ravi A."/>
            <person name="Getino M."/>
            <person name="Pursley I."/>
            <person name="Horton D.L."/>
            <person name="Alikhan N.F."/>
            <person name="Baker D."/>
            <person name="Gharbi K."/>
            <person name="Hall N."/>
            <person name="Watson M."/>
            <person name="Adriaenssens E.M."/>
            <person name="Foster-Nyarko E."/>
            <person name="Jarju S."/>
            <person name="Secka A."/>
            <person name="Antonio M."/>
            <person name="Oren A."/>
            <person name="Chaudhuri R.R."/>
            <person name="La Ragione R."/>
            <person name="Hildebrand F."/>
            <person name="Pallen M.J."/>
        </authorList>
    </citation>
    <scope>NUCLEOTIDE SEQUENCE</scope>
    <source>
        <strain evidence="5">35461</strain>
    </source>
</reference>
<dbReference type="PANTHER" id="PTHR35841">
    <property type="entry name" value="PHOSPHONATES-BINDING PERIPLASMIC PROTEIN"/>
    <property type="match status" value="1"/>
</dbReference>
<evidence type="ECO:0000313" key="6">
    <source>
        <dbReference type="Proteomes" id="UP000886845"/>
    </source>
</evidence>
<dbReference type="NCBIfam" id="TIGR01098">
    <property type="entry name" value="3A0109s03R"/>
    <property type="match status" value="1"/>
</dbReference>
<evidence type="ECO:0000313" key="5">
    <source>
        <dbReference type="EMBL" id="HIV10011.1"/>
    </source>
</evidence>